<evidence type="ECO:0000259" key="3">
    <source>
        <dbReference type="PROSITE" id="PS51724"/>
    </source>
</evidence>
<evidence type="ECO:0000256" key="1">
    <source>
        <dbReference type="SAM" id="MobiDB-lite"/>
    </source>
</evidence>
<evidence type="ECO:0000256" key="2">
    <source>
        <dbReference type="SAM" id="Phobius"/>
    </source>
</evidence>
<dbReference type="Pfam" id="PF05036">
    <property type="entry name" value="SPOR"/>
    <property type="match status" value="1"/>
</dbReference>
<feature type="region of interest" description="Disordered" evidence="1">
    <location>
        <begin position="140"/>
        <end position="168"/>
    </location>
</feature>
<reference evidence="4" key="1">
    <citation type="submission" date="2016-10" db="EMBL/GenBank/DDBJ databases">
        <title>Sequence of Gallionella enrichment culture.</title>
        <authorList>
            <person name="Poehlein A."/>
            <person name="Muehling M."/>
            <person name="Daniel R."/>
        </authorList>
    </citation>
    <scope>NUCLEOTIDE SEQUENCE</scope>
</reference>
<evidence type="ECO:0000313" key="4">
    <source>
        <dbReference type="EMBL" id="OIQ86138.1"/>
    </source>
</evidence>
<accession>A0A1J5QS05</accession>
<dbReference type="InterPro" id="IPR007730">
    <property type="entry name" value="SPOR-like_dom"/>
</dbReference>
<dbReference type="InterPro" id="IPR052521">
    <property type="entry name" value="Cell_div_SPOR-domain"/>
</dbReference>
<dbReference type="GO" id="GO:0032506">
    <property type="term" value="P:cytokinetic process"/>
    <property type="evidence" value="ECO:0007669"/>
    <property type="project" value="TreeGrafter"/>
</dbReference>
<keyword evidence="2" id="KW-0812">Transmembrane</keyword>
<gene>
    <name evidence="4" type="ORF">GALL_320090</name>
</gene>
<dbReference type="PANTHER" id="PTHR38687">
    <property type="entry name" value="CELL DIVISION PROTEIN DEDD-RELATED"/>
    <property type="match status" value="1"/>
</dbReference>
<dbReference type="AlphaFoldDB" id="A0A1J5QS05"/>
<feature type="transmembrane region" description="Helical" evidence="2">
    <location>
        <begin position="34"/>
        <end position="52"/>
    </location>
</feature>
<keyword evidence="4" id="KW-0132">Cell division</keyword>
<dbReference type="GO" id="GO:0030428">
    <property type="term" value="C:cell septum"/>
    <property type="evidence" value="ECO:0007669"/>
    <property type="project" value="TreeGrafter"/>
</dbReference>
<feature type="domain" description="SPOR" evidence="3">
    <location>
        <begin position="196"/>
        <end position="274"/>
    </location>
</feature>
<keyword evidence="2" id="KW-0472">Membrane</keyword>
<dbReference type="PANTHER" id="PTHR38687:SF1">
    <property type="entry name" value="CELL DIVISION PROTEIN DEDD"/>
    <property type="match status" value="1"/>
</dbReference>
<feature type="region of interest" description="Disordered" evidence="1">
    <location>
        <begin position="76"/>
        <end position="119"/>
    </location>
</feature>
<sequence length="274" mass="27435">MKLPGKRGKEGARRAGSAEPQSEEALRVRARRRLIGAVALVLTGVIVFPLIFETQPRPVSSNMTLEIPPQPPLRAVASAAAPATPAPASASTALPTAPSTGASTGTSTGASTGASSAAATAPAQAARPVVAVKPQPVNAPVAPRAPAPTAAAQGATAPPAAAPDAQRVAGARQALAALEGKTPQQISAQTAAEAAVPQGVRYVVQAGAYADAATARKVRAKIEQAGFKTYTQVVDTAGGKRIRVRVGPFNDHGQAAHAATRIKALGFSAVVLTL</sequence>
<dbReference type="EMBL" id="MLJW01000498">
    <property type="protein sequence ID" value="OIQ86138.1"/>
    <property type="molecule type" value="Genomic_DNA"/>
</dbReference>
<protein>
    <submittedName>
        <fullName evidence="4">Cell division protein DedD</fullName>
    </submittedName>
</protein>
<comment type="caution">
    <text evidence="4">The sequence shown here is derived from an EMBL/GenBank/DDBJ whole genome shotgun (WGS) entry which is preliminary data.</text>
</comment>
<proteinExistence type="predicted"/>
<keyword evidence="2" id="KW-1133">Transmembrane helix</keyword>
<dbReference type="GO" id="GO:0032153">
    <property type="term" value="C:cell division site"/>
    <property type="evidence" value="ECO:0007669"/>
    <property type="project" value="TreeGrafter"/>
</dbReference>
<dbReference type="SUPFAM" id="SSF110997">
    <property type="entry name" value="Sporulation related repeat"/>
    <property type="match status" value="1"/>
</dbReference>
<name>A0A1J5QS05_9ZZZZ</name>
<dbReference type="GO" id="GO:0042834">
    <property type="term" value="F:peptidoglycan binding"/>
    <property type="evidence" value="ECO:0007669"/>
    <property type="project" value="InterPro"/>
</dbReference>
<keyword evidence="4" id="KW-0131">Cell cycle</keyword>
<dbReference type="PROSITE" id="PS51724">
    <property type="entry name" value="SPOR"/>
    <property type="match status" value="1"/>
</dbReference>
<organism evidence="4">
    <name type="scientific">mine drainage metagenome</name>
    <dbReference type="NCBI Taxonomy" id="410659"/>
    <lineage>
        <taxon>unclassified sequences</taxon>
        <taxon>metagenomes</taxon>
        <taxon>ecological metagenomes</taxon>
    </lineage>
</organism>
<feature type="region of interest" description="Disordered" evidence="1">
    <location>
        <begin position="1"/>
        <end position="24"/>
    </location>
</feature>
<dbReference type="Gene3D" id="3.30.70.1070">
    <property type="entry name" value="Sporulation related repeat"/>
    <property type="match status" value="1"/>
</dbReference>
<dbReference type="InterPro" id="IPR036680">
    <property type="entry name" value="SPOR-like_sf"/>
</dbReference>